<evidence type="ECO:0000256" key="1">
    <source>
        <dbReference type="SAM" id="SignalP"/>
    </source>
</evidence>
<dbReference type="AlphaFoldDB" id="A0A5B7GET5"/>
<evidence type="ECO:0008006" key="4">
    <source>
        <dbReference type="Google" id="ProtNLM"/>
    </source>
</evidence>
<keyword evidence="1" id="KW-0732">Signal</keyword>
<gene>
    <name evidence="2" type="ORF">E2C01_050016</name>
</gene>
<dbReference type="EMBL" id="VSRR010013663">
    <property type="protein sequence ID" value="MPC56066.1"/>
    <property type="molecule type" value="Genomic_DNA"/>
</dbReference>
<keyword evidence="3" id="KW-1185">Reference proteome</keyword>
<sequence>MKIKVVVVVVVVVVLSLMAPSEKLAGHVIVRRYCGREPRGDRRPRVRAAPRGYIHQTVRWPSIKISSVTTVDPEPTMANWQ</sequence>
<evidence type="ECO:0000313" key="3">
    <source>
        <dbReference type="Proteomes" id="UP000324222"/>
    </source>
</evidence>
<accession>A0A5B7GET5</accession>
<dbReference type="Proteomes" id="UP000324222">
    <property type="component" value="Unassembled WGS sequence"/>
</dbReference>
<feature type="chain" id="PRO_5022775774" description="Secreted protein" evidence="1">
    <location>
        <begin position="26"/>
        <end position="81"/>
    </location>
</feature>
<reference evidence="2 3" key="1">
    <citation type="submission" date="2019-05" db="EMBL/GenBank/DDBJ databases">
        <title>Another draft genome of Portunus trituberculatus and its Hox gene families provides insights of decapod evolution.</title>
        <authorList>
            <person name="Jeong J.-H."/>
            <person name="Song I."/>
            <person name="Kim S."/>
            <person name="Choi T."/>
            <person name="Kim D."/>
            <person name="Ryu S."/>
            <person name="Kim W."/>
        </authorList>
    </citation>
    <scope>NUCLEOTIDE SEQUENCE [LARGE SCALE GENOMIC DNA]</scope>
    <source>
        <tissue evidence="2">Muscle</tissue>
    </source>
</reference>
<protein>
    <recommendedName>
        <fullName evidence="4">Secreted protein</fullName>
    </recommendedName>
</protein>
<evidence type="ECO:0000313" key="2">
    <source>
        <dbReference type="EMBL" id="MPC56066.1"/>
    </source>
</evidence>
<comment type="caution">
    <text evidence="2">The sequence shown here is derived from an EMBL/GenBank/DDBJ whole genome shotgun (WGS) entry which is preliminary data.</text>
</comment>
<name>A0A5B7GET5_PORTR</name>
<organism evidence="2 3">
    <name type="scientific">Portunus trituberculatus</name>
    <name type="common">Swimming crab</name>
    <name type="synonym">Neptunus trituberculatus</name>
    <dbReference type="NCBI Taxonomy" id="210409"/>
    <lineage>
        <taxon>Eukaryota</taxon>
        <taxon>Metazoa</taxon>
        <taxon>Ecdysozoa</taxon>
        <taxon>Arthropoda</taxon>
        <taxon>Crustacea</taxon>
        <taxon>Multicrustacea</taxon>
        <taxon>Malacostraca</taxon>
        <taxon>Eumalacostraca</taxon>
        <taxon>Eucarida</taxon>
        <taxon>Decapoda</taxon>
        <taxon>Pleocyemata</taxon>
        <taxon>Brachyura</taxon>
        <taxon>Eubrachyura</taxon>
        <taxon>Portunoidea</taxon>
        <taxon>Portunidae</taxon>
        <taxon>Portuninae</taxon>
        <taxon>Portunus</taxon>
    </lineage>
</organism>
<proteinExistence type="predicted"/>
<feature type="signal peptide" evidence="1">
    <location>
        <begin position="1"/>
        <end position="25"/>
    </location>
</feature>